<dbReference type="AlphaFoldDB" id="F0M8N5"/>
<dbReference type="STRING" id="930171.Asphe3_03630"/>
<proteinExistence type="predicted"/>
<dbReference type="EMBL" id="CP002379">
    <property type="protein sequence ID" value="ADX71578.1"/>
    <property type="molecule type" value="Genomic_DNA"/>
</dbReference>
<reference evidence="3 4" key="1">
    <citation type="journal article" date="2011" name="Stand. Genomic Sci.">
        <title>Complete genome sequence of Arthrobacter phenanthrenivorans type strain (Sphe3).</title>
        <authorList>
            <person name="Kallimanis A."/>
            <person name="Labutti K.M."/>
            <person name="Lapidus A."/>
            <person name="Clum A."/>
            <person name="Lykidis A."/>
            <person name="Mavromatis K."/>
            <person name="Pagani I."/>
            <person name="Liolios K."/>
            <person name="Ivanova N."/>
            <person name="Goodwin L."/>
            <person name="Pitluck S."/>
            <person name="Chen A."/>
            <person name="Palaniappan K."/>
            <person name="Markowitz V."/>
            <person name="Bristow J."/>
            <person name="Velentzas A.D."/>
            <person name="Perisynakis A."/>
            <person name="Ouzounis C.C."/>
            <person name="Kyrpides N.C."/>
            <person name="Koukkou A.I."/>
            <person name="Drainas C."/>
        </authorList>
    </citation>
    <scope>NUCLEOTIDE SEQUENCE [LARGE SCALE GENOMIC DNA]</scope>
    <source>
        <strain evidence="4">DSM 18606 / JCM 16027 / LMG 23796 / Sphe3</strain>
    </source>
</reference>
<dbReference type="KEGG" id="apn:Asphe3_03630"/>
<feature type="region of interest" description="Disordered" evidence="1">
    <location>
        <begin position="111"/>
        <end position="131"/>
    </location>
</feature>
<keyword evidence="2" id="KW-1133">Transmembrane helix</keyword>
<dbReference type="Proteomes" id="UP000008639">
    <property type="component" value="Chromosome"/>
</dbReference>
<gene>
    <name evidence="3" type="ordered locus">Asphe3_03630</name>
</gene>
<accession>F0M8N5</accession>
<keyword evidence="2" id="KW-0472">Membrane</keyword>
<feature type="region of interest" description="Disordered" evidence="1">
    <location>
        <begin position="165"/>
        <end position="188"/>
    </location>
</feature>
<evidence type="ECO:0000313" key="4">
    <source>
        <dbReference type="Proteomes" id="UP000008639"/>
    </source>
</evidence>
<dbReference type="HOGENOM" id="CLU_1438367_0_0_11"/>
<name>F0M8N5_PSEPM</name>
<feature type="compositionally biased region" description="Polar residues" evidence="1">
    <location>
        <begin position="119"/>
        <end position="129"/>
    </location>
</feature>
<evidence type="ECO:0000256" key="1">
    <source>
        <dbReference type="SAM" id="MobiDB-lite"/>
    </source>
</evidence>
<protein>
    <submittedName>
        <fullName evidence="3">Uncharacterized protein</fullName>
    </submittedName>
</protein>
<evidence type="ECO:0000256" key="2">
    <source>
        <dbReference type="SAM" id="Phobius"/>
    </source>
</evidence>
<organism evidence="3 4">
    <name type="scientific">Pseudarthrobacter phenanthrenivorans (strain DSM 18606 / JCM 16027 / LMG 23796 / Sphe3)</name>
    <name type="common">Arthrobacter phenanthrenivorans</name>
    <dbReference type="NCBI Taxonomy" id="930171"/>
    <lineage>
        <taxon>Bacteria</taxon>
        <taxon>Bacillati</taxon>
        <taxon>Actinomycetota</taxon>
        <taxon>Actinomycetes</taxon>
        <taxon>Micrococcales</taxon>
        <taxon>Micrococcaceae</taxon>
        <taxon>Pseudarthrobacter</taxon>
    </lineage>
</organism>
<feature type="transmembrane region" description="Helical" evidence="2">
    <location>
        <begin position="138"/>
        <end position="157"/>
    </location>
</feature>
<feature type="transmembrane region" description="Helical" evidence="2">
    <location>
        <begin position="79"/>
        <end position="100"/>
    </location>
</feature>
<sequence length="188" mass="18973">MVTEGEPMDGAYAVTGSGAPARATWTASPVWLAGPLSVGLGLAAHLAAGGQAPGIPILAALAALAGMAASITGRRPLPLWGVLLAAALAQQLLHLAFAAFSTSSGFALPGHGHGETAYQDPTSQGTPRQETAAHSLHLMLHLHAAAALVVMILATQWSKAVSLLQRGSKDSKHSEPSGVERAPGDTDA</sequence>
<evidence type="ECO:0000313" key="3">
    <source>
        <dbReference type="EMBL" id="ADX71578.1"/>
    </source>
</evidence>
<keyword evidence="2" id="KW-0812">Transmembrane</keyword>
<dbReference type="RefSeq" id="WP_013599520.1">
    <property type="nucleotide sequence ID" value="NC_015145.1"/>
</dbReference>